<accession>A0A3N2RAM8</accession>
<protein>
    <submittedName>
        <fullName evidence="2">Helix-turn-helix domain-containing protein</fullName>
    </submittedName>
</protein>
<dbReference type="Proteomes" id="UP000268016">
    <property type="component" value="Unassembled WGS sequence"/>
</dbReference>
<keyword evidence="3" id="KW-1185">Reference proteome</keyword>
<evidence type="ECO:0000313" key="3">
    <source>
        <dbReference type="Proteomes" id="UP000268016"/>
    </source>
</evidence>
<dbReference type="Pfam" id="PF20057">
    <property type="entry name" value="DUF6456"/>
    <property type="match status" value="1"/>
</dbReference>
<dbReference type="InterPro" id="IPR045599">
    <property type="entry name" value="DUF6456"/>
</dbReference>
<dbReference type="EMBL" id="RDRB01000001">
    <property type="protein sequence ID" value="ROU04406.1"/>
    <property type="molecule type" value="Genomic_DNA"/>
</dbReference>
<dbReference type="OrthoDB" id="7476630at2"/>
<proteinExistence type="predicted"/>
<gene>
    <name evidence="2" type="ORF">EAT49_01960</name>
</gene>
<organism evidence="2 3">
    <name type="scientific">Histidinibacterium lentulum</name>
    <dbReference type="NCBI Taxonomy" id="2480588"/>
    <lineage>
        <taxon>Bacteria</taxon>
        <taxon>Pseudomonadati</taxon>
        <taxon>Pseudomonadota</taxon>
        <taxon>Alphaproteobacteria</taxon>
        <taxon>Rhodobacterales</taxon>
        <taxon>Paracoccaceae</taxon>
        <taxon>Histidinibacterium</taxon>
    </lineage>
</organism>
<sequence>MPGWVPDAVGHYLAHVDGGIPIRALARRIDVHASTVLRQIRRIEARRDDPLVDGGLRRLARALGDNSWDSLGIADGDLLDGELIRVLRRLCEAGATLALAREMERAVVVRDASDGEPARTAMVERPTAEVLALRDLVECEDLDARILRYRVTGAGRSELRMRMAARENAAQERTQAGLAEARRRAQTGGAVRARHPFAESPLASLARRRDKDGTPFLGKGLVAAGERLREDFELAQLEAETPPEWLKLVRGETVVLLPDRGHGQARARVASALGALGPGLGDVALRCCCLLEGMEETERRMGWSARSGKIVLRIALQRLRTHYDSQPAHRIG</sequence>
<evidence type="ECO:0000313" key="2">
    <source>
        <dbReference type="EMBL" id="ROU04406.1"/>
    </source>
</evidence>
<evidence type="ECO:0000259" key="1">
    <source>
        <dbReference type="Pfam" id="PF20057"/>
    </source>
</evidence>
<name>A0A3N2RAM8_9RHOB</name>
<feature type="domain" description="DUF6456" evidence="1">
    <location>
        <begin position="195"/>
        <end position="324"/>
    </location>
</feature>
<reference evidence="2 3" key="1">
    <citation type="submission" date="2018-10" db="EMBL/GenBank/DDBJ databases">
        <title>Histidinibacterium lentulum gen. nov., sp. nov., a marine bacterium from the culture broth of Picochlorum sp. 122.</title>
        <authorList>
            <person name="Wang G."/>
        </authorList>
    </citation>
    <scope>NUCLEOTIDE SEQUENCE [LARGE SCALE GENOMIC DNA]</scope>
    <source>
        <strain evidence="2 3">B17</strain>
    </source>
</reference>
<dbReference type="AlphaFoldDB" id="A0A3N2RAM8"/>
<comment type="caution">
    <text evidence="2">The sequence shown here is derived from an EMBL/GenBank/DDBJ whole genome shotgun (WGS) entry which is preliminary data.</text>
</comment>